<sequence length="579" mass="64516">MSSNPFDLYNEVPIQYDDQGRPYADAGLTPVQDSKRTALVVPASKVIPVVFLPGIMGSNLRLVEAGGFDTNGLAWNPGGAWWMLSKFRPLSPSQRRRLLDPANTEVALDMPLGDEAVSGFNVTSATDGRAGPNAQKRRVQNLKAEFTRRGWGSVMLGSGGYLPFLAYLELHLNRMFWRGQLDTLWSRNVLQRKRTTGRNITAAVDWDITKGDKPLSEQDLKKAAEYWLPVHAVGYNWIRSNEDAGKYVAKRVEGFIAHYTKLGYQCDKVILVTHSMGGLVARAACSPQIGNLAGKTLGVIHGVMPATGAAAAYWRCQGGFEGWARGWDAASGILGPNGPAVAAVFSGSPGALQLLPSKQYGSGWLQFKDAKGRVLEALPKANPYSEIYSQESVWWRLMRPDWIDPDNFDDLEPRERRLLWARFTQNLKYAESFHDKIANYYHPLTHAQYANDDEDHKAFGNAVWRITNYQGVSDAEIHSSSNIYEDDQHGRRLVVVDRPSKSWILPDDWLPRDRFWGRLEMQDEAGDGTVPVRSGAAAAKHAQFVCAHRPGYDHQGSWNDDRPRTAALYSVARIISEAL</sequence>
<comment type="caution">
    <text evidence="1">The sequence shown here is derived from an EMBL/GenBank/DDBJ whole genome shotgun (WGS) entry which is preliminary data.</text>
</comment>
<dbReference type="EMBL" id="JBHRTI010000004">
    <property type="protein sequence ID" value="MFC3148030.1"/>
    <property type="molecule type" value="Genomic_DNA"/>
</dbReference>
<dbReference type="RefSeq" id="WP_377303604.1">
    <property type="nucleotide sequence ID" value="NZ_CP180191.1"/>
</dbReference>
<dbReference type="SUPFAM" id="SSF53474">
    <property type="entry name" value="alpha/beta-Hydrolases"/>
    <property type="match status" value="1"/>
</dbReference>
<name>A0ABV7H6A4_9BURK</name>
<accession>A0ABV7H6A4</accession>
<evidence type="ECO:0000313" key="1">
    <source>
        <dbReference type="EMBL" id="MFC3148030.1"/>
    </source>
</evidence>
<keyword evidence="2" id="KW-1185">Reference proteome</keyword>
<organism evidence="1 2">
    <name type="scientific">Piscinibacterium candidicorallinum</name>
    <dbReference type="NCBI Taxonomy" id="1793872"/>
    <lineage>
        <taxon>Bacteria</taxon>
        <taxon>Pseudomonadati</taxon>
        <taxon>Pseudomonadota</taxon>
        <taxon>Betaproteobacteria</taxon>
        <taxon>Burkholderiales</taxon>
        <taxon>Piscinibacterium</taxon>
    </lineage>
</organism>
<dbReference type="Proteomes" id="UP001595556">
    <property type="component" value="Unassembled WGS sequence"/>
</dbReference>
<gene>
    <name evidence="1" type="ORF">ACFOEN_10275</name>
</gene>
<dbReference type="InterPro" id="IPR029058">
    <property type="entry name" value="AB_hydrolase_fold"/>
</dbReference>
<dbReference type="Gene3D" id="3.40.50.1820">
    <property type="entry name" value="alpha/beta hydrolase"/>
    <property type="match status" value="1"/>
</dbReference>
<protein>
    <submittedName>
        <fullName evidence="1">Esterase/lipase family protein</fullName>
    </submittedName>
</protein>
<evidence type="ECO:0000313" key="2">
    <source>
        <dbReference type="Proteomes" id="UP001595556"/>
    </source>
</evidence>
<reference evidence="2" key="1">
    <citation type="journal article" date="2019" name="Int. J. Syst. Evol. Microbiol.">
        <title>The Global Catalogue of Microorganisms (GCM) 10K type strain sequencing project: providing services to taxonomists for standard genome sequencing and annotation.</title>
        <authorList>
            <consortium name="The Broad Institute Genomics Platform"/>
            <consortium name="The Broad Institute Genome Sequencing Center for Infectious Disease"/>
            <person name="Wu L."/>
            <person name="Ma J."/>
        </authorList>
    </citation>
    <scope>NUCLEOTIDE SEQUENCE [LARGE SCALE GENOMIC DNA]</scope>
    <source>
        <strain evidence="2">KCTC 52168</strain>
    </source>
</reference>
<proteinExistence type="predicted"/>